<dbReference type="EMBL" id="CP063845">
    <property type="protein sequence ID" value="UFP96640.1"/>
    <property type="molecule type" value="Genomic_DNA"/>
</dbReference>
<sequence>MAIHVKIATTAAEREAIFRFRHRIFAEERNRQLPKPITTADRIDSQTFAIFPRFWRYVPALLWQPLKLRWAEWSLMRRLVSFYMYKKDRK</sequence>
<evidence type="ECO:0000313" key="2">
    <source>
        <dbReference type="Proteomes" id="UP001054846"/>
    </source>
</evidence>
<gene>
    <name evidence="1" type="ORF">ISF26_10705</name>
</gene>
<protein>
    <submittedName>
        <fullName evidence="1">Uncharacterized protein</fullName>
    </submittedName>
</protein>
<dbReference type="Proteomes" id="UP001054846">
    <property type="component" value="Chromosome"/>
</dbReference>
<name>A0ABY3PSL0_9CYAN</name>
<dbReference type="RefSeq" id="WP_230843897.1">
    <property type="nucleotide sequence ID" value="NZ_CP063845.1"/>
</dbReference>
<evidence type="ECO:0000313" key="1">
    <source>
        <dbReference type="EMBL" id="UFP96640.1"/>
    </source>
</evidence>
<keyword evidence="2" id="KW-1185">Reference proteome</keyword>
<accession>A0ABY3PSL0</accession>
<organism evidence="1 2">
    <name type="scientific">Gloeobacter morelensis MG652769</name>
    <dbReference type="NCBI Taxonomy" id="2781736"/>
    <lineage>
        <taxon>Bacteria</taxon>
        <taxon>Bacillati</taxon>
        <taxon>Cyanobacteriota</taxon>
        <taxon>Cyanophyceae</taxon>
        <taxon>Gloeobacterales</taxon>
        <taxon>Gloeobacteraceae</taxon>
        <taxon>Gloeobacter</taxon>
        <taxon>Gloeobacter morelensis</taxon>
    </lineage>
</organism>
<reference evidence="1 2" key="1">
    <citation type="journal article" date="2021" name="Genome Biol. Evol.">
        <title>Complete Genome Sequencing of a Novel Gloeobacter Species from a Waterfall Cave in Mexico.</title>
        <authorList>
            <person name="Saw J.H."/>
            <person name="Cardona T."/>
            <person name="Montejano G."/>
        </authorList>
    </citation>
    <scope>NUCLEOTIDE SEQUENCE [LARGE SCALE GENOMIC DNA]</scope>
    <source>
        <strain evidence="1">MG652769</strain>
    </source>
</reference>
<proteinExistence type="predicted"/>